<dbReference type="Proteomes" id="UP000176939">
    <property type="component" value="Unassembled WGS sequence"/>
</dbReference>
<organism evidence="1 2">
    <name type="scientific">Candidatus Woesebacteria bacterium RBG_13_36_22</name>
    <dbReference type="NCBI Taxonomy" id="1802478"/>
    <lineage>
        <taxon>Bacteria</taxon>
        <taxon>Candidatus Woeseibacteriota</taxon>
    </lineage>
</organism>
<dbReference type="EMBL" id="MGFQ01000007">
    <property type="protein sequence ID" value="OGM10495.1"/>
    <property type="molecule type" value="Genomic_DNA"/>
</dbReference>
<protein>
    <submittedName>
        <fullName evidence="1">Uncharacterized protein</fullName>
    </submittedName>
</protein>
<dbReference type="AlphaFoldDB" id="A0A1F7X833"/>
<gene>
    <name evidence="1" type="ORF">A2Z67_02730</name>
</gene>
<proteinExistence type="predicted"/>
<evidence type="ECO:0000313" key="2">
    <source>
        <dbReference type="Proteomes" id="UP000176939"/>
    </source>
</evidence>
<reference evidence="1 2" key="1">
    <citation type="journal article" date="2016" name="Nat. Commun.">
        <title>Thousands of microbial genomes shed light on interconnected biogeochemical processes in an aquifer system.</title>
        <authorList>
            <person name="Anantharaman K."/>
            <person name="Brown C.T."/>
            <person name="Hug L.A."/>
            <person name="Sharon I."/>
            <person name="Castelle C.J."/>
            <person name="Probst A.J."/>
            <person name="Thomas B.C."/>
            <person name="Singh A."/>
            <person name="Wilkins M.J."/>
            <person name="Karaoz U."/>
            <person name="Brodie E.L."/>
            <person name="Williams K.H."/>
            <person name="Hubbard S.S."/>
            <person name="Banfield J.F."/>
        </authorList>
    </citation>
    <scope>NUCLEOTIDE SEQUENCE [LARGE SCALE GENOMIC DNA]</scope>
</reference>
<evidence type="ECO:0000313" key="1">
    <source>
        <dbReference type="EMBL" id="OGM10495.1"/>
    </source>
</evidence>
<sequence length="67" mass="7806">MKIWGFIKEIFQQKAVCYKNVTIIINGKKVKRLSAQAVDEIDREFEEATKAMSKSVNNIFKIVKEEK</sequence>
<comment type="caution">
    <text evidence="1">The sequence shown here is derived from an EMBL/GenBank/DDBJ whole genome shotgun (WGS) entry which is preliminary data.</text>
</comment>
<accession>A0A1F7X833</accession>
<name>A0A1F7X833_9BACT</name>